<proteinExistence type="predicted"/>
<dbReference type="EMBL" id="CADCWF010000248">
    <property type="protein sequence ID" value="CAA9569902.1"/>
    <property type="molecule type" value="Genomic_DNA"/>
</dbReference>
<accession>A0A6J4V7Z8</accession>
<sequence>ENHRDERVCRRPGQGAGFLHGSAGLPEEARRTGRRVQVADGRLPGRPRRHGAPARAQRQPRRQSLPEGALRPGHSRRHVRRRRSRRRTRAPRQPGRALHRAADRHGRRHRRRTRRHLRQPHPDRPEGDKRGDHRV</sequence>
<feature type="compositionally biased region" description="Basic and acidic residues" evidence="1">
    <location>
        <begin position="120"/>
        <end position="135"/>
    </location>
</feature>
<feature type="compositionally biased region" description="Basic residues" evidence="1">
    <location>
        <begin position="105"/>
        <end position="119"/>
    </location>
</feature>
<dbReference type="GO" id="GO:0016829">
    <property type="term" value="F:lyase activity"/>
    <property type="evidence" value="ECO:0007669"/>
    <property type="project" value="UniProtKB-KW"/>
</dbReference>
<feature type="non-terminal residue" evidence="2">
    <location>
        <position position="1"/>
    </location>
</feature>
<gene>
    <name evidence="2" type="ORF">AVDCRST_MAG59-3408</name>
</gene>
<feature type="region of interest" description="Disordered" evidence="1">
    <location>
        <begin position="1"/>
        <end position="135"/>
    </location>
</feature>
<feature type="non-terminal residue" evidence="2">
    <location>
        <position position="135"/>
    </location>
</feature>
<dbReference type="AlphaFoldDB" id="A0A6J4V7Z8"/>
<evidence type="ECO:0000256" key="1">
    <source>
        <dbReference type="SAM" id="MobiDB-lite"/>
    </source>
</evidence>
<organism evidence="2">
    <name type="scientific">uncultured Thermomicrobiales bacterium</name>
    <dbReference type="NCBI Taxonomy" id="1645740"/>
    <lineage>
        <taxon>Bacteria</taxon>
        <taxon>Pseudomonadati</taxon>
        <taxon>Thermomicrobiota</taxon>
        <taxon>Thermomicrobia</taxon>
        <taxon>Thermomicrobiales</taxon>
        <taxon>environmental samples</taxon>
    </lineage>
</organism>
<protein>
    <submittedName>
        <fullName evidence="2">Lactoylglutathione lyase and related lyases</fullName>
    </submittedName>
</protein>
<feature type="compositionally biased region" description="Basic residues" evidence="1">
    <location>
        <begin position="73"/>
        <end position="90"/>
    </location>
</feature>
<name>A0A6J4V7Z8_9BACT</name>
<reference evidence="2" key="1">
    <citation type="submission" date="2020-02" db="EMBL/GenBank/DDBJ databases">
        <authorList>
            <person name="Meier V. D."/>
        </authorList>
    </citation>
    <scope>NUCLEOTIDE SEQUENCE</scope>
    <source>
        <strain evidence="2">AVDCRST_MAG59</strain>
    </source>
</reference>
<keyword evidence="2" id="KW-0456">Lyase</keyword>
<evidence type="ECO:0000313" key="2">
    <source>
        <dbReference type="EMBL" id="CAA9569902.1"/>
    </source>
</evidence>